<feature type="transmembrane region" description="Helical" evidence="1">
    <location>
        <begin position="62"/>
        <end position="79"/>
    </location>
</feature>
<keyword evidence="4" id="KW-1185">Reference proteome</keyword>
<dbReference type="AlphaFoldDB" id="A0A0C9T3T2"/>
<dbReference type="OrthoDB" id="2681808at2759"/>
<dbReference type="Pfam" id="PF20152">
    <property type="entry name" value="DUF6534"/>
    <property type="match status" value="1"/>
</dbReference>
<keyword evidence="1" id="KW-0812">Transmembrane</keyword>
<name>A0A0C9T3T2_PLICR</name>
<reference evidence="3 4" key="1">
    <citation type="submission" date="2014-06" db="EMBL/GenBank/DDBJ databases">
        <title>Evolutionary Origins and Diversification of the Mycorrhizal Mutualists.</title>
        <authorList>
            <consortium name="DOE Joint Genome Institute"/>
            <consortium name="Mycorrhizal Genomics Consortium"/>
            <person name="Kohler A."/>
            <person name="Kuo A."/>
            <person name="Nagy L.G."/>
            <person name="Floudas D."/>
            <person name="Copeland A."/>
            <person name="Barry K.W."/>
            <person name="Cichocki N."/>
            <person name="Veneault-Fourrey C."/>
            <person name="LaButti K."/>
            <person name="Lindquist E.A."/>
            <person name="Lipzen A."/>
            <person name="Lundell T."/>
            <person name="Morin E."/>
            <person name="Murat C."/>
            <person name="Riley R."/>
            <person name="Ohm R."/>
            <person name="Sun H."/>
            <person name="Tunlid A."/>
            <person name="Henrissat B."/>
            <person name="Grigoriev I.V."/>
            <person name="Hibbett D.S."/>
            <person name="Martin F."/>
        </authorList>
    </citation>
    <scope>NUCLEOTIDE SEQUENCE [LARGE SCALE GENOMIC DNA]</scope>
    <source>
        <strain evidence="3 4">FD-325 SS-3</strain>
    </source>
</reference>
<dbReference type="PROSITE" id="PS51257">
    <property type="entry name" value="PROKAR_LIPOPROTEIN"/>
    <property type="match status" value="1"/>
</dbReference>
<evidence type="ECO:0000259" key="2">
    <source>
        <dbReference type="Pfam" id="PF20152"/>
    </source>
</evidence>
<feature type="domain" description="DUF6534" evidence="2">
    <location>
        <begin position="69"/>
        <end position="153"/>
    </location>
</feature>
<organism evidence="3 4">
    <name type="scientific">Plicaturopsis crispa FD-325 SS-3</name>
    <dbReference type="NCBI Taxonomy" id="944288"/>
    <lineage>
        <taxon>Eukaryota</taxon>
        <taxon>Fungi</taxon>
        <taxon>Dikarya</taxon>
        <taxon>Basidiomycota</taxon>
        <taxon>Agaricomycotina</taxon>
        <taxon>Agaricomycetes</taxon>
        <taxon>Agaricomycetidae</taxon>
        <taxon>Amylocorticiales</taxon>
        <taxon>Amylocorticiaceae</taxon>
        <taxon>Plicatura</taxon>
        <taxon>Plicaturopsis crispa</taxon>
    </lineage>
</organism>
<dbReference type="Proteomes" id="UP000053263">
    <property type="component" value="Unassembled WGS sequence"/>
</dbReference>
<sequence>MRKLVVCVVAVCFGTLSYLPYANMISACGYTMFISRRVCCNTNAQYWERQSSIRDSDHVSHRKLQVCTLMAGWLLYILFKARSQTQNKSAATILTRLLSVTVHTGFATAVAAGLQLVAHILSLVAANQYRLMFSLFIGKVYANVLLATLNARTVRPVLLIMR</sequence>
<gene>
    <name evidence="3" type="ORF">PLICRDRAFT_435072</name>
</gene>
<dbReference type="InterPro" id="IPR045339">
    <property type="entry name" value="DUF6534"/>
</dbReference>
<evidence type="ECO:0000256" key="1">
    <source>
        <dbReference type="SAM" id="Phobius"/>
    </source>
</evidence>
<keyword evidence="1" id="KW-0472">Membrane</keyword>
<accession>A0A0C9T3T2</accession>
<evidence type="ECO:0000313" key="3">
    <source>
        <dbReference type="EMBL" id="KII83994.1"/>
    </source>
</evidence>
<evidence type="ECO:0000313" key="4">
    <source>
        <dbReference type="Proteomes" id="UP000053263"/>
    </source>
</evidence>
<protein>
    <recommendedName>
        <fullName evidence="2">DUF6534 domain-containing protein</fullName>
    </recommendedName>
</protein>
<keyword evidence="1" id="KW-1133">Transmembrane helix</keyword>
<feature type="transmembrane region" description="Helical" evidence="1">
    <location>
        <begin position="100"/>
        <end position="125"/>
    </location>
</feature>
<dbReference type="EMBL" id="KN832573">
    <property type="protein sequence ID" value="KII83994.1"/>
    <property type="molecule type" value="Genomic_DNA"/>
</dbReference>
<feature type="transmembrane region" description="Helical" evidence="1">
    <location>
        <begin position="131"/>
        <end position="151"/>
    </location>
</feature>
<proteinExistence type="predicted"/>
<dbReference type="HOGENOM" id="CLU_1636104_0_0_1"/>